<comment type="caution">
    <text evidence="1">The sequence shown here is derived from an EMBL/GenBank/DDBJ whole genome shotgun (WGS) entry which is preliminary data.</text>
</comment>
<sequence>MELQRRPITAIPVEGHLDIPIGDIDKWNTKEHYYIPIKVPGTAIMEPDMSFLKSDVSTMRINSCSITREPASVEVSHDLSTPALRKRERTLKSLARESEKPSASAAPLWYSAFDGWTLQHLSQKWIDFLPICPSPLRQSFGPSNYEEEDDGSEHGYSKPTGSQIHHPPQSFEQTQFSEWEFDESFETEYMSMSYRPTVDRSDAQQRKDREADERLTVTGSKGEQPKSIAENASQLERLTDQRARDAWWHENMTMAYPLSGIR</sequence>
<name>A0ACC2XIW7_9TREE</name>
<keyword evidence="2" id="KW-1185">Reference proteome</keyword>
<accession>A0ACC2XIW7</accession>
<dbReference type="EMBL" id="JASBWV010000011">
    <property type="protein sequence ID" value="KAJ9123793.1"/>
    <property type="molecule type" value="Genomic_DNA"/>
</dbReference>
<evidence type="ECO:0000313" key="1">
    <source>
        <dbReference type="EMBL" id="KAJ9123793.1"/>
    </source>
</evidence>
<evidence type="ECO:0000313" key="2">
    <source>
        <dbReference type="Proteomes" id="UP001234202"/>
    </source>
</evidence>
<protein>
    <submittedName>
        <fullName evidence="1">Uncharacterized protein</fullName>
    </submittedName>
</protein>
<gene>
    <name evidence="1" type="ORF">QFC24_003569</name>
</gene>
<organism evidence="1 2">
    <name type="scientific">Naganishia onofrii</name>
    <dbReference type="NCBI Taxonomy" id="1851511"/>
    <lineage>
        <taxon>Eukaryota</taxon>
        <taxon>Fungi</taxon>
        <taxon>Dikarya</taxon>
        <taxon>Basidiomycota</taxon>
        <taxon>Agaricomycotina</taxon>
        <taxon>Tremellomycetes</taxon>
        <taxon>Filobasidiales</taxon>
        <taxon>Filobasidiaceae</taxon>
        <taxon>Naganishia</taxon>
    </lineage>
</organism>
<dbReference type="Proteomes" id="UP001234202">
    <property type="component" value="Unassembled WGS sequence"/>
</dbReference>
<proteinExistence type="predicted"/>
<reference evidence="1" key="1">
    <citation type="submission" date="2023-04" db="EMBL/GenBank/DDBJ databases">
        <title>Draft Genome sequencing of Naganishia species isolated from polar environments using Oxford Nanopore Technology.</title>
        <authorList>
            <person name="Leo P."/>
            <person name="Venkateswaran K."/>
        </authorList>
    </citation>
    <scope>NUCLEOTIDE SEQUENCE</scope>
    <source>
        <strain evidence="1">DBVPG 5303</strain>
    </source>
</reference>